<reference evidence="2" key="1">
    <citation type="submission" date="2021-06" db="EMBL/GenBank/DDBJ databases">
        <authorList>
            <person name="Hodson N. C."/>
            <person name="Mongue J. A."/>
            <person name="Jaron S. K."/>
        </authorList>
    </citation>
    <scope>NUCLEOTIDE SEQUENCE</scope>
</reference>
<keyword evidence="1" id="KW-1133">Transmembrane helix</keyword>
<dbReference type="EMBL" id="CAJVCH010555261">
    <property type="protein sequence ID" value="CAG7830310.1"/>
    <property type="molecule type" value="Genomic_DNA"/>
</dbReference>
<keyword evidence="3" id="KW-1185">Reference proteome</keyword>
<organism evidence="2 3">
    <name type="scientific">Allacma fusca</name>
    <dbReference type="NCBI Taxonomy" id="39272"/>
    <lineage>
        <taxon>Eukaryota</taxon>
        <taxon>Metazoa</taxon>
        <taxon>Ecdysozoa</taxon>
        <taxon>Arthropoda</taxon>
        <taxon>Hexapoda</taxon>
        <taxon>Collembola</taxon>
        <taxon>Symphypleona</taxon>
        <taxon>Sminthuridae</taxon>
        <taxon>Allacma</taxon>
    </lineage>
</organism>
<evidence type="ECO:0000313" key="3">
    <source>
        <dbReference type="Proteomes" id="UP000708208"/>
    </source>
</evidence>
<protein>
    <submittedName>
        <fullName evidence="2">Uncharacterized protein</fullName>
    </submittedName>
</protein>
<evidence type="ECO:0000313" key="2">
    <source>
        <dbReference type="EMBL" id="CAG7830310.1"/>
    </source>
</evidence>
<dbReference type="AlphaFoldDB" id="A0A8J2PNJ4"/>
<name>A0A8J2PNJ4_9HEXA</name>
<proteinExistence type="predicted"/>
<gene>
    <name evidence="2" type="ORF">AFUS01_LOCUS40121</name>
</gene>
<evidence type="ECO:0000256" key="1">
    <source>
        <dbReference type="SAM" id="Phobius"/>
    </source>
</evidence>
<sequence length="459" mass="53019">MFATAGSNILTSVTTLRKGLIQFGQLKGYWLNFVSISYKGNALALLFYVSKLEAYCISCFRLNRLTEIKFTDSLSLRQTLLSYIEEIERLMNYNFHFRQEGNSFPDWPKIYRTIKAGGKQVFTQRVMTESAFIIMQLVNEKFSNKSFLGAPRLNLYPRLFNDFPREVSIVFVSVRWDTITFMSCYGVSISTTFHIYAHPYQMNVWICILIAIILLSFGMYRDVPKPWRQISYLLLLTIGSLLENIHLSWNLNLRLKFFIMPWLLIVVVLSNAYKGILTSDLTAPKPNTGLQMFEELDDVFLYPEHDIPPDLPILNQTGNVFFKDSNELLVRTCIGPPGLFMNLFYSGEIGRKSHLPKSLLKNKKMYDYILERLVLPPKISVEEVVSQCDKSGFLDFRSKILDFRVPKSRQKTLAEKPFILAKDSIFSTIYGWSADNTMINGLTGFLNKLVLTGFYSWIE</sequence>
<feature type="transmembrane region" description="Helical" evidence="1">
    <location>
        <begin position="232"/>
        <end position="249"/>
    </location>
</feature>
<feature type="transmembrane region" description="Helical" evidence="1">
    <location>
        <begin position="202"/>
        <end position="220"/>
    </location>
</feature>
<accession>A0A8J2PNJ4</accession>
<keyword evidence="1" id="KW-0472">Membrane</keyword>
<feature type="non-terminal residue" evidence="2">
    <location>
        <position position="459"/>
    </location>
</feature>
<dbReference type="Proteomes" id="UP000708208">
    <property type="component" value="Unassembled WGS sequence"/>
</dbReference>
<comment type="caution">
    <text evidence="2">The sequence shown here is derived from an EMBL/GenBank/DDBJ whole genome shotgun (WGS) entry which is preliminary data.</text>
</comment>
<keyword evidence="1" id="KW-0812">Transmembrane</keyword>